<dbReference type="InterPro" id="IPR041685">
    <property type="entry name" value="AAA_GajA/Old/RecF-like"/>
</dbReference>
<dbReference type="InterPro" id="IPR038729">
    <property type="entry name" value="Rad50/SbcC_AAA"/>
</dbReference>
<feature type="domain" description="AAA+ ATPase" evidence="1">
    <location>
        <begin position="24"/>
        <end position="278"/>
    </location>
</feature>
<sequence>METLHVEINEIKNIRKGKIEIPLEKGVYAIVGINGCGKTTVLQALAQIISRHHLGALKATDYNSNSSVIFKLGDKIDVWKKDGNMWKADTYPNTMRFNGSYEGSLFYGTRFNDSKAVDQLVEDGALDVNEIVEADDYIKEKMSYIIHGDNQHYRNLKRVRNREIARKFNLMNTPYFYELNGQLISQYRMSSGECLLVSLLHFVYNSLVRKSLPPNKTILLLIDEIEVALHPTAIKRLLELLNQLVEESEHLVVILTTHAPEVIRFISPNNLFKLENIDGELSVINPCYPSYAIREVFDQDGFDFLLLVEDRLAKIIVEKVLRKYSMYNSKLIYVCPVGGWEMVLSLHKELLRANLLGIGRVVVSILDGDIQAQARNKSTDLKKLFLPIESVEKFLYRVLLDKPDQKIKKKINDKYFQINSIDKLISNYRNKFSKKQPEKPNKELYNILLDDLKSRGISEQSFVNNLAEDIFEHVNFEPFAKKLAEILE</sequence>
<dbReference type="Proteomes" id="UP000321157">
    <property type="component" value="Unassembled WGS sequence"/>
</dbReference>
<gene>
    <name evidence="2" type="ORF">ADA01nite_34190</name>
</gene>
<name>A0A511VAW2_9BACL</name>
<comment type="caution">
    <text evidence="2">The sequence shown here is derived from an EMBL/GenBank/DDBJ whole genome shotgun (WGS) entry which is preliminary data.</text>
</comment>
<evidence type="ECO:0000313" key="2">
    <source>
        <dbReference type="EMBL" id="GEN35959.1"/>
    </source>
</evidence>
<evidence type="ECO:0000259" key="1">
    <source>
        <dbReference type="SMART" id="SM00382"/>
    </source>
</evidence>
<dbReference type="SUPFAM" id="SSF52540">
    <property type="entry name" value="P-loop containing nucleoside triphosphate hydrolases"/>
    <property type="match status" value="1"/>
</dbReference>
<dbReference type="CDD" id="cd00267">
    <property type="entry name" value="ABC_ATPase"/>
    <property type="match status" value="1"/>
</dbReference>
<protein>
    <recommendedName>
        <fullName evidence="1">AAA+ ATPase domain-containing protein</fullName>
    </recommendedName>
</protein>
<dbReference type="Gene3D" id="3.40.50.300">
    <property type="entry name" value="P-loop containing nucleotide triphosphate hydrolases"/>
    <property type="match status" value="1"/>
</dbReference>
<dbReference type="AlphaFoldDB" id="A0A511VAW2"/>
<dbReference type="Pfam" id="PF13175">
    <property type="entry name" value="AAA_15"/>
    <property type="match status" value="1"/>
</dbReference>
<dbReference type="PANTHER" id="PTHR43581">
    <property type="entry name" value="ATP/GTP PHOSPHATASE"/>
    <property type="match status" value="1"/>
</dbReference>
<dbReference type="GO" id="GO:0006302">
    <property type="term" value="P:double-strand break repair"/>
    <property type="evidence" value="ECO:0007669"/>
    <property type="project" value="InterPro"/>
</dbReference>
<dbReference type="PANTHER" id="PTHR43581:SF4">
    <property type="entry name" value="ATP_GTP PHOSPHATASE"/>
    <property type="match status" value="1"/>
</dbReference>
<proteinExistence type="predicted"/>
<dbReference type="GO" id="GO:0016887">
    <property type="term" value="F:ATP hydrolysis activity"/>
    <property type="evidence" value="ECO:0007669"/>
    <property type="project" value="InterPro"/>
</dbReference>
<dbReference type="Pfam" id="PF13476">
    <property type="entry name" value="AAA_23"/>
    <property type="match status" value="1"/>
</dbReference>
<evidence type="ECO:0000313" key="3">
    <source>
        <dbReference type="Proteomes" id="UP000321157"/>
    </source>
</evidence>
<dbReference type="EMBL" id="BJXX01000160">
    <property type="protein sequence ID" value="GEN35959.1"/>
    <property type="molecule type" value="Genomic_DNA"/>
</dbReference>
<dbReference type="RefSeq" id="WP_170230351.1">
    <property type="nucleotide sequence ID" value="NZ_BJXX01000160.1"/>
</dbReference>
<organism evidence="2 3">
    <name type="scientific">Aneurinibacillus danicus</name>
    <dbReference type="NCBI Taxonomy" id="267746"/>
    <lineage>
        <taxon>Bacteria</taxon>
        <taxon>Bacillati</taxon>
        <taxon>Bacillota</taxon>
        <taxon>Bacilli</taxon>
        <taxon>Bacillales</taxon>
        <taxon>Paenibacillaceae</taxon>
        <taxon>Aneurinibacillus group</taxon>
        <taxon>Aneurinibacillus</taxon>
    </lineage>
</organism>
<dbReference type="InterPro" id="IPR027417">
    <property type="entry name" value="P-loop_NTPase"/>
</dbReference>
<accession>A0A511VAW2</accession>
<keyword evidence="3" id="KW-1185">Reference proteome</keyword>
<dbReference type="InterPro" id="IPR003593">
    <property type="entry name" value="AAA+_ATPase"/>
</dbReference>
<dbReference type="InterPro" id="IPR051396">
    <property type="entry name" value="Bact_Antivir_Def_Nuclease"/>
</dbReference>
<reference evidence="2 3" key="1">
    <citation type="submission" date="2019-07" db="EMBL/GenBank/DDBJ databases">
        <title>Whole genome shotgun sequence of Aneurinibacillus danicus NBRC 102444.</title>
        <authorList>
            <person name="Hosoyama A."/>
            <person name="Uohara A."/>
            <person name="Ohji S."/>
            <person name="Ichikawa N."/>
        </authorList>
    </citation>
    <scope>NUCLEOTIDE SEQUENCE [LARGE SCALE GENOMIC DNA]</scope>
    <source>
        <strain evidence="2 3">NBRC 102444</strain>
    </source>
</reference>
<dbReference type="SMART" id="SM00382">
    <property type="entry name" value="AAA"/>
    <property type="match status" value="1"/>
</dbReference>